<dbReference type="Gene3D" id="3.40.50.720">
    <property type="entry name" value="NAD(P)-binding Rossmann-like Domain"/>
    <property type="match status" value="1"/>
</dbReference>
<dbReference type="EMBL" id="LWDX02042402">
    <property type="protein sequence ID" value="OEL23478.1"/>
    <property type="molecule type" value="Genomic_DNA"/>
</dbReference>
<dbReference type="PANTHER" id="PTHR10491">
    <property type="entry name" value="DTDP-4-DEHYDRORHAMNOSE REDUCTASE"/>
    <property type="match status" value="1"/>
</dbReference>
<dbReference type="OrthoDB" id="16464at2759"/>
<dbReference type="AlphaFoldDB" id="A0A1E5VEA5"/>
<name>A0A1E5VEA5_9POAL</name>
<dbReference type="GO" id="GO:0048269">
    <property type="term" value="C:methionine adenosyltransferase complex"/>
    <property type="evidence" value="ECO:0007669"/>
    <property type="project" value="TreeGrafter"/>
</dbReference>
<comment type="caution">
    <text evidence="1">The sequence shown here is derived from an EMBL/GenBank/DDBJ whole genome shotgun (WGS) entry which is preliminary data.</text>
</comment>
<dbReference type="PANTHER" id="PTHR10491:SF4">
    <property type="entry name" value="METHIONINE ADENOSYLTRANSFERASE 2 SUBUNIT BETA"/>
    <property type="match status" value="1"/>
</dbReference>
<dbReference type="Proteomes" id="UP000095767">
    <property type="component" value="Unassembled WGS sequence"/>
</dbReference>
<organism evidence="1 2">
    <name type="scientific">Dichanthelium oligosanthes</name>
    <dbReference type="NCBI Taxonomy" id="888268"/>
    <lineage>
        <taxon>Eukaryota</taxon>
        <taxon>Viridiplantae</taxon>
        <taxon>Streptophyta</taxon>
        <taxon>Embryophyta</taxon>
        <taxon>Tracheophyta</taxon>
        <taxon>Spermatophyta</taxon>
        <taxon>Magnoliopsida</taxon>
        <taxon>Liliopsida</taxon>
        <taxon>Poales</taxon>
        <taxon>Poaceae</taxon>
        <taxon>PACMAD clade</taxon>
        <taxon>Panicoideae</taxon>
        <taxon>Panicodae</taxon>
        <taxon>Paniceae</taxon>
        <taxon>Dichantheliinae</taxon>
        <taxon>Dichanthelium</taxon>
    </lineage>
</organism>
<dbReference type="STRING" id="888268.A0A1E5VEA5"/>
<reference evidence="1 2" key="1">
    <citation type="submission" date="2016-09" db="EMBL/GenBank/DDBJ databases">
        <title>The draft genome of Dichanthelium oligosanthes: A C3 panicoid grass species.</title>
        <authorList>
            <person name="Studer A.J."/>
            <person name="Schnable J.C."/>
            <person name="Brutnell T.P."/>
        </authorList>
    </citation>
    <scope>NUCLEOTIDE SEQUENCE [LARGE SCALE GENOMIC DNA]</scope>
    <source>
        <strain evidence="2">cv. Kellogg 1175</strain>
        <tissue evidence="1">Leaf</tissue>
    </source>
</reference>
<dbReference type="GO" id="GO:0048270">
    <property type="term" value="F:methionine adenosyltransferase regulator activity"/>
    <property type="evidence" value="ECO:0007669"/>
    <property type="project" value="TreeGrafter"/>
</dbReference>
<dbReference type="GO" id="GO:0006556">
    <property type="term" value="P:S-adenosylmethionine biosynthetic process"/>
    <property type="evidence" value="ECO:0007669"/>
    <property type="project" value="TreeGrafter"/>
</dbReference>
<sequence length="105" mass="11638">MMMPGYEGSKEIKGILAKFNNIQAKVAPTSDSAMEMHSFKFLIYGRTGWIGGLLGKICEKQGIPFEYGKSRLQERSSLILDIQTVKPTHVFNAAGVTGRPNVDWC</sequence>
<keyword evidence="2" id="KW-1185">Reference proteome</keyword>
<proteinExistence type="predicted"/>
<gene>
    <name evidence="1" type="ORF">BAE44_0015503</name>
</gene>
<accession>A0A1E5VEA5</accession>
<protein>
    <submittedName>
        <fullName evidence="1">Trifunctional UDP-glucose 4,6-dehydratase/UDP-4-keto-6-deoxy-D-glucose 3,5-epimerase/UDP-4-keto-L-rhamnose-reductase RHM1</fullName>
    </submittedName>
</protein>
<evidence type="ECO:0000313" key="1">
    <source>
        <dbReference type="EMBL" id="OEL23478.1"/>
    </source>
</evidence>
<dbReference type="InterPro" id="IPR005913">
    <property type="entry name" value="dTDP_dehydrorham_reduct"/>
</dbReference>
<evidence type="ECO:0000313" key="2">
    <source>
        <dbReference type="Proteomes" id="UP000095767"/>
    </source>
</evidence>